<sequence>MQACDKRLVIMLTDEQGSKIFNIHILFKYFLWYFLVFVVTLIFFALVSIRVFNNELDNLAMSNQMLVNEYDKMLISNNQLNELVSRRVEELELIGERVEYLEGMVGVPSDSANYENLSYGLQERIENVSLASIQKAFVMKFIPNGYPMDYYRRISDYFGYRLHPILRREHLHAGVDFSAEVGTPVYATADGVVEFARKDYNGGFGNLIKLDHSFGFRTFYAHLSNVLVARGDFVKKGQIIAYSGNSGLSTGAHLHYEIRFLGAYIDPKNFVEWNMKDFDLIFKKEKNIPWQSLLKIINTLMKEVEQPSLQVEQK</sequence>
<reference evidence="5" key="1">
    <citation type="submission" date="2016-07" db="EMBL/GenBank/DDBJ databases">
        <authorList>
            <person name="Florea S."/>
            <person name="Webb J.S."/>
            <person name="Jaromczyk J."/>
            <person name="Schardl C.L."/>
        </authorList>
    </citation>
    <scope>NUCLEOTIDE SEQUENCE [LARGE SCALE GENOMIC DNA]</scope>
    <source>
        <strain evidence="5">MIT 01-6242</strain>
    </source>
</reference>
<dbReference type="STRING" id="222136.BBW65_02625"/>
<dbReference type="GO" id="GO:0004222">
    <property type="term" value="F:metalloendopeptidase activity"/>
    <property type="evidence" value="ECO:0007669"/>
    <property type="project" value="TreeGrafter"/>
</dbReference>
<dbReference type="InterPro" id="IPR050570">
    <property type="entry name" value="Cell_wall_metabolism_enzyme"/>
</dbReference>
<evidence type="ECO:0000313" key="4">
    <source>
        <dbReference type="EMBL" id="ANV97763.1"/>
    </source>
</evidence>
<dbReference type="Proteomes" id="UP000092884">
    <property type="component" value="Chromosome"/>
</dbReference>
<dbReference type="PANTHER" id="PTHR21666">
    <property type="entry name" value="PEPTIDASE-RELATED"/>
    <property type="match status" value="1"/>
</dbReference>
<feature type="transmembrane region" description="Helical" evidence="2">
    <location>
        <begin position="30"/>
        <end position="52"/>
    </location>
</feature>
<dbReference type="CDD" id="cd12797">
    <property type="entry name" value="M23_peptidase"/>
    <property type="match status" value="1"/>
</dbReference>
<feature type="domain" description="M23ase beta-sheet core" evidence="3">
    <location>
        <begin position="171"/>
        <end position="267"/>
    </location>
</feature>
<accession>A0A1B1U4R7</accession>
<dbReference type="Gene3D" id="2.70.70.10">
    <property type="entry name" value="Glucose Permease (Domain IIA)"/>
    <property type="match status" value="1"/>
</dbReference>
<dbReference type="InterPro" id="IPR016047">
    <property type="entry name" value="M23ase_b-sheet_dom"/>
</dbReference>
<keyword evidence="2" id="KW-0472">Membrane</keyword>
<dbReference type="AlphaFoldDB" id="A0A1B1U4R7"/>
<evidence type="ECO:0000313" key="5">
    <source>
        <dbReference type="Proteomes" id="UP000092884"/>
    </source>
</evidence>
<dbReference type="EMBL" id="CP016503">
    <property type="protein sequence ID" value="ANV97763.1"/>
    <property type="molecule type" value="Genomic_DNA"/>
</dbReference>
<evidence type="ECO:0000256" key="1">
    <source>
        <dbReference type="ARBA" id="ARBA00022729"/>
    </source>
</evidence>
<keyword evidence="2" id="KW-1133">Transmembrane helix</keyword>
<dbReference type="FunFam" id="2.70.70.10:FF:000006">
    <property type="entry name" value="M23 family peptidase"/>
    <property type="match status" value="1"/>
</dbReference>
<dbReference type="PANTHER" id="PTHR21666:SF289">
    <property type="entry name" value="L-ALA--D-GLU ENDOPEPTIDASE"/>
    <property type="match status" value="1"/>
</dbReference>
<evidence type="ECO:0000259" key="3">
    <source>
        <dbReference type="Pfam" id="PF01551"/>
    </source>
</evidence>
<gene>
    <name evidence="4" type="ORF">BBW65_02625</name>
</gene>
<proteinExistence type="predicted"/>
<protein>
    <submittedName>
        <fullName evidence="4">Peptidase M23</fullName>
    </submittedName>
</protein>
<dbReference type="KEGG" id="het:BBW65_02625"/>
<keyword evidence="2" id="KW-0812">Transmembrane</keyword>
<dbReference type="OrthoDB" id="9815245at2"/>
<dbReference type="RefSeq" id="WP_066339306.1">
    <property type="nucleotide sequence ID" value="NZ_CP016503.1"/>
</dbReference>
<name>A0A1B1U4R7_9HELI</name>
<keyword evidence="5" id="KW-1185">Reference proteome</keyword>
<dbReference type="Pfam" id="PF01551">
    <property type="entry name" value="Peptidase_M23"/>
    <property type="match status" value="1"/>
</dbReference>
<dbReference type="SUPFAM" id="SSF51261">
    <property type="entry name" value="Duplicated hybrid motif"/>
    <property type="match status" value="1"/>
</dbReference>
<organism evidence="4 5">
    <name type="scientific">Helicobacter enhydrae</name>
    <dbReference type="NCBI Taxonomy" id="222136"/>
    <lineage>
        <taxon>Bacteria</taxon>
        <taxon>Pseudomonadati</taxon>
        <taxon>Campylobacterota</taxon>
        <taxon>Epsilonproteobacteria</taxon>
        <taxon>Campylobacterales</taxon>
        <taxon>Helicobacteraceae</taxon>
        <taxon>Helicobacter</taxon>
    </lineage>
</organism>
<evidence type="ECO:0000256" key="2">
    <source>
        <dbReference type="SAM" id="Phobius"/>
    </source>
</evidence>
<keyword evidence="1" id="KW-0732">Signal</keyword>
<dbReference type="InterPro" id="IPR011055">
    <property type="entry name" value="Dup_hybrid_motif"/>
</dbReference>